<dbReference type="PATRIC" id="fig|1121405.3.peg.802"/>
<feature type="coiled-coil region" evidence="1">
    <location>
        <begin position="588"/>
        <end position="615"/>
    </location>
</feature>
<evidence type="ECO:0000313" key="4">
    <source>
        <dbReference type="EMBL" id="EPR42928.1"/>
    </source>
</evidence>
<dbReference type="GO" id="GO:0006302">
    <property type="term" value="P:double-strand break repair"/>
    <property type="evidence" value="ECO:0007669"/>
    <property type="project" value="InterPro"/>
</dbReference>
<dbReference type="eggNOG" id="COG0419">
    <property type="taxonomic scope" value="Bacteria"/>
</dbReference>
<feature type="coiled-coil region" evidence="1">
    <location>
        <begin position="528"/>
        <end position="555"/>
    </location>
</feature>
<dbReference type="RefSeq" id="WP_020875026.1">
    <property type="nucleotide sequence ID" value="NZ_ATHJ01000061.1"/>
</dbReference>
<evidence type="ECO:0000313" key="5">
    <source>
        <dbReference type="Proteomes" id="UP000014977"/>
    </source>
</evidence>
<dbReference type="Gene3D" id="3.40.50.300">
    <property type="entry name" value="P-loop containing nucleotide triphosphate hydrolases"/>
    <property type="match status" value="2"/>
</dbReference>
<feature type="domain" description="Rad50/SbcC-type AAA" evidence="3">
    <location>
        <begin position="6"/>
        <end position="201"/>
    </location>
</feature>
<dbReference type="Proteomes" id="UP000014977">
    <property type="component" value="Unassembled WGS sequence"/>
</dbReference>
<dbReference type="Pfam" id="PF13558">
    <property type="entry name" value="SbcC_Walker_B"/>
    <property type="match status" value="1"/>
</dbReference>
<dbReference type="Pfam" id="PF13476">
    <property type="entry name" value="AAA_23"/>
    <property type="match status" value="1"/>
</dbReference>
<dbReference type="STRING" id="897.B2D07_10095"/>
<organism evidence="4 5">
    <name type="scientific">Desulfococcus multivorans DSM 2059</name>
    <dbReference type="NCBI Taxonomy" id="1121405"/>
    <lineage>
        <taxon>Bacteria</taxon>
        <taxon>Pseudomonadati</taxon>
        <taxon>Thermodesulfobacteriota</taxon>
        <taxon>Desulfobacteria</taxon>
        <taxon>Desulfobacterales</taxon>
        <taxon>Desulfococcaceae</taxon>
        <taxon>Desulfococcus</taxon>
    </lineage>
</organism>
<feature type="compositionally biased region" description="Basic and acidic residues" evidence="2">
    <location>
        <begin position="697"/>
        <end position="707"/>
    </location>
</feature>
<keyword evidence="5" id="KW-1185">Reference proteome</keyword>
<feature type="region of interest" description="Disordered" evidence="2">
    <location>
        <begin position="683"/>
        <end position="713"/>
    </location>
</feature>
<feature type="coiled-coil region" evidence="1">
    <location>
        <begin position="962"/>
        <end position="1020"/>
    </location>
</feature>
<evidence type="ECO:0000256" key="1">
    <source>
        <dbReference type="SAM" id="Coils"/>
    </source>
</evidence>
<reference evidence="4 5" key="1">
    <citation type="journal article" date="2013" name="Genome Announc.">
        <title>Draft genome sequences for three mercury-methylating, sulfate-reducing bacteria.</title>
        <authorList>
            <person name="Brown S.D."/>
            <person name="Hurt R.A.Jr."/>
            <person name="Gilmour C.C."/>
            <person name="Elias D.A."/>
        </authorList>
    </citation>
    <scope>NUCLEOTIDE SEQUENCE [LARGE SCALE GENOMIC DNA]</scope>
    <source>
        <strain evidence="4 5">DSM 2059</strain>
    </source>
</reference>
<feature type="coiled-coil region" evidence="1">
    <location>
        <begin position="802"/>
        <end position="884"/>
    </location>
</feature>
<sequence>MKILNVRIKNINSLAGEHEIAFEKPPLNEVGIFAITGPNGAGKSTILDAICLALYGQTPRFKARSEQVMTRRASDCFAEVTFSLDERCYRSRWSARRVNGAVQTAMQLSRINGEETLLKETVNSVREEVGRLTGLDFKRFSRSVLLPQGEFAAFLHALSNERVEVIDKIVGKEAYQEHCEHILKAAESENERLIVQKEALAGMPVPESDAVLREELEAAESAYLSASTKRDALKEEQDRIRRRERDRQVYQDNQIALSSALARKEALRDEIDRLERARAAAGFQADLETYEAQVSAAAEAEKRFSTLTASVEAYREQIATLSEKNRSNRQALDEAERRIAADADIFEAALAVDKEIEAAANAFREQVDRYEAIERERKENLQAQAGIRDEIDRNASDLAATEKWLEKHAVVETLGEASPGIQDTVTRLKAVREKIQQQDAKRQASLQKLASAREFLEKARASHAKSLKKVEVLKARKAGQEETAAAILADQSPEDFEIGVQQNIRRLKNVKLLLRTAKRYQRQMSGNGASVEEMLRQKEAELEALDDTFASQQTAMVNFEKKIQFDEERSQLTAGSPCPLCGSLDHPYAADETDAKNARRTLKGMKKELRKMLKARNRLFSRIKGLKKRLSRMDSYGAQWTELLEESGYDWPTGDVDAAKQALRDLRQEVRQGKKALKVVKRREGRTRRMTQAVESAAERMRERQSMLEEQEGEMTLHRKLLSSIEQASAELTRQEEELAASLSSAVAPFEADVPRRGAEDAFILNLMARLDEYRARQNRRTALIEEGEQLADRARRLPDAVKALKTEAEALEGEIEERQKHLNQLKTDRQKRFGEDDPLRRKATLSDEIAALTAEKERILSEIQTSEAALTAAEAALAEARDAHGRAVTARDTTQRILKNKVIAASVFRNLDEVRESFISEEEKAIIETHVHQVEAEIRSCRNTIEKIRISEEAVPSDRSAAEVELAMDDAEKALSRLKDDLDRLTEREAAAKRLKVEYTAARKELEALEKRCDALNALKLAIDSGDDAEVRRDFHEEMFKKLLEKAGGYVGMLNARRYRICQAEKDPFGIEVEVAAVGERNGERIRRPVEGLSGGETFVISLGMALALSDLTNGTRKIQSLFIDEGFGYLDDENLTQVINTLNEHLKVNGKRVGVISHVSRLDDEFQTKIQVIPEPDGTTRLEVLPKERPVDAPSAS</sequence>
<accession>S7VEP4</accession>
<feature type="coiled-coil region" evidence="1">
    <location>
        <begin position="183"/>
        <end position="376"/>
    </location>
</feature>
<dbReference type="InterPro" id="IPR027417">
    <property type="entry name" value="P-loop_NTPase"/>
</dbReference>
<dbReference type="OrthoDB" id="9795626at2"/>
<dbReference type="EMBL" id="ATHJ01000061">
    <property type="protein sequence ID" value="EPR42928.1"/>
    <property type="molecule type" value="Genomic_DNA"/>
</dbReference>
<comment type="caution">
    <text evidence="4">The sequence shown here is derived from an EMBL/GenBank/DDBJ whole genome shotgun (WGS) entry which is preliminary data.</text>
</comment>
<protein>
    <recommendedName>
        <fullName evidence="3">Rad50/SbcC-type AAA domain-containing protein</fullName>
    </recommendedName>
</protein>
<name>S7VEP4_DESML</name>
<proteinExistence type="predicted"/>
<evidence type="ECO:0000256" key="2">
    <source>
        <dbReference type="SAM" id="MobiDB-lite"/>
    </source>
</evidence>
<dbReference type="GO" id="GO:0016887">
    <property type="term" value="F:ATP hydrolysis activity"/>
    <property type="evidence" value="ECO:0007669"/>
    <property type="project" value="InterPro"/>
</dbReference>
<dbReference type="InterPro" id="IPR038729">
    <property type="entry name" value="Rad50/SbcC_AAA"/>
</dbReference>
<gene>
    <name evidence="4" type="ORF">dsmv_0009</name>
</gene>
<dbReference type="PANTHER" id="PTHR32114:SF2">
    <property type="entry name" value="ABC TRANSPORTER ABCH.3"/>
    <property type="match status" value="1"/>
</dbReference>
<keyword evidence="1" id="KW-0175">Coiled coil</keyword>
<evidence type="ECO:0000259" key="3">
    <source>
        <dbReference type="Pfam" id="PF13476"/>
    </source>
</evidence>
<dbReference type="AlphaFoldDB" id="S7VEP4"/>
<dbReference type="SUPFAM" id="SSF52540">
    <property type="entry name" value="P-loop containing nucleoside triphosphate hydrolases"/>
    <property type="match status" value="1"/>
</dbReference>
<dbReference type="PANTHER" id="PTHR32114">
    <property type="entry name" value="ABC TRANSPORTER ABCH.3"/>
    <property type="match status" value="1"/>
</dbReference>